<name>A0AAD0LAZ1_PSEPU</name>
<dbReference type="Pfam" id="PF00561">
    <property type="entry name" value="Abhydrolase_1"/>
    <property type="match status" value="1"/>
</dbReference>
<evidence type="ECO:0000259" key="2">
    <source>
        <dbReference type="Pfam" id="PF00561"/>
    </source>
</evidence>
<dbReference type="GO" id="GO:0016787">
    <property type="term" value="F:hydrolase activity"/>
    <property type="evidence" value="ECO:0007669"/>
    <property type="project" value="UniProtKB-KW"/>
</dbReference>
<reference evidence="3 4" key="1">
    <citation type="submission" date="2018-06" db="EMBL/GenBank/DDBJ databases">
        <title>The genome of Pseudomonas putida NX-1, a lignin degrader.</title>
        <authorList>
            <person name="Xu Z."/>
        </authorList>
    </citation>
    <scope>NUCLEOTIDE SEQUENCE [LARGE SCALE GENOMIC DNA]</scope>
    <source>
        <strain evidence="3 4">NX-1</strain>
    </source>
</reference>
<dbReference type="PRINTS" id="PR00111">
    <property type="entry name" value="ABHYDROLASE"/>
</dbReference>
<evidence type="ECO:0000313" key="3">
    <source>
        <dbReference type="EMBL" id="AXA25254.1"/>
    </source>
</evidence>
<protein>
    <submittedName>
        <fullName evidence="3">Alpha/beta hydrolase</fullName>
    </submittedName>
</protein>
<dbReference type="RefSeq" id="WP_054890787.1">
    <property type="nucleotide sequence ID" value="NZ_CP011789.1"/>
</dbReference>
<dbReference type="Proteomes" id="UP000251617">
    <property type="component" value="Chromosome"/>
</dbReference>
<gene>
    <name evidence="3" type="ORF">C1S65_14420</name>
</gene>
<dbReference type="EMBL" id="CP030750">
    <property type="protein sequence ID" value="AXA25254.1"/>
    <property type="molecule type" value="Genomic_DNA"/>
</dbReference>
<dbReference type="InterPro" id="IPR000639">
    <property type="entry name" value="Epox_hydrolase-like"/>
</dbReference>
<dbReference type="PANTHER" id="PTHR43798">
    <property type="entry name" value="MONOACYLGLYCEROL LIPASE"/>
    <property type="match status" value="1"/>
</dbReference>
<evidence type="ECO:0000313" key="4">
    <source>
        <dbReference type="Proteomes" id="UP000251617"/>
    </source>
</evidence>
<dbReference type="PRINTS" id="PR00412">
    <property type="entry name" value="EPOXHYDRLASE"/>
</dbReference>
<feature type="domain" description="AB hydrolase-1" evidence="2">
    <location>
        <begin position="23"/>
        <end position="251"/>
    </location>
</feature>
<dbReference type="InterPro" id="IPR029058">
    <property type="entry name" value="AB_hydrolase_fold"/>
</dbReference>
<dbReference type="GO" id="GO:0016020">
    <property type="term" value="C:membrane"/>
    <property type="evidence" value="ECO:0007669"/>
    <property type="project" value="TreeGrafter"/>
</dbReference>
<dbReference type="PANTHER" id="PTHR43798:SF31">
    <property type="entry name" value="AB HYDROLASE SUPERFAMILY PROTEIN YCLE"/>
    <property type="match status" value="1"/>
</dbReference>
<sequence>MAFFEHNRNRYYYFDAGAGTPTLLLHGLGNSGRAWTDQVGALLRLGHRVIVPDLLGHGASSNAPEHITPHLQAQELIALLDHLGLASTQLIGLSLGGMIALELACAYPDAVDKLVVAASFASMSSTARHQQLDEWAENLRQPDGCLKRFKTTWPQLVGSSFAASSQGQSLYQAWHAQAAMQRARCQIHWCEGMKTYDLNDRLSHIQAPTLVLGTDGDRISPPGEAEAIASRIAHAQLITLPGDGHVFNVSHAPAFNRALSGFLQEQQRHG</sequence>
<dbReference type="InterPro" id="IPR000073">
    <property type="entry name" value="AB_hydrolase_1"/>
</dbReference>
<accession>A0AAD0LAZ1</accession>
<proteinExistence type="predicted"/>
<keyword evidence="1 3" id="KW-0378">Hydrolase</keyword>
<organism evidence="3 4">
    <name type="scientific">Pseudomonas putida</name>
    <name type="common">Arthrobacter siderocapsulatus</name>
    <dbReference type="NCBI Taxonomy" id="303"/>
    <lineage>
        <taxon>Bacteria</taxon>
        <taxon>Pseudomonadati</taxon>
        <taxon>Pseudomonadota</taxon>
        <taxon>Gammaproteobacteria</taxon>
        <taxon>Pseudomonadales</taxon>
        <taxon>Pseudomonadaceae</taxon>
        <taxon>Pseudomonas</taxon>
    </lineage>
</organism>
<dbReference type="AlphaFoldDB" id="A0AAD0LAZ1"/>
<dbReference type="Gene3D" id="3.40.50.1820">
    <property type="entry name" value="alpha/beta hydrolase"/>
    <property type="match status" value="1"/>
</dbReference>
<evidence type="ECO:0000256" key="1">
    <source>
        <dbReference type="ARBA" id="ARBA00022801"/>
    </source>
</evidence>
<dbReference type="InterPro" id="IPR050266">
    <property type="entry name" value="AB_hydrolase_sf"/>
</dbReference>
<dbReference type="SUPFAM" id="SSF53474">
    <property type="entry name" value="alpha/beta-Hydrolases"/>
    <property type="match status" value="1"/>
</dbReference>